<dbReference type="Proteomes" id="UP000322545">
    <property type="component" value="Unassembled WGS sequence"/>
</dbReference>
<feature type="transmembrane region" description="Helical" evidence="12">
    <location>
        <begin position="502"/>
        <end position="521"/>
    </location>
</feature>
<dbReference type="GO" id="GO:0005886">
    <property type="term" value="C:plasma membrane"/>
    <property type="evidence" value="ECO:0007669"/>
    <property type="project" value="UniProtKB-SubCell"/>
</dbReference>
<dbReference type="RefSeq" id="WP_149778434.1">
    <property type="nucleotide sequence ID" value="NZ_FRCB01000002.1"/>
</dbReference>
<dbReference type="InterPro" id="IPR029044">
    <property type="entry name" value="Nucleotide-diphossugar_trans"/>
</dbReference>
<feature type="transmembrane region" description="Helical" evidence="12">
    <location>
        <begin position="396"/>
        <end position="418"/>
    </location>
</feature>
<evidence type="ECO:0000256" key="9">
    <source>
        <dbReference type="ARBA" id="ARBA00022692"/>
    </source>
</evidence>
<evidence type="ECO:0000256" key="10">
    <source>
        <dbReference type="ARBA" id="ARBA00022989"/>
    </source>
</evidence>
<protein>
    <recommendedName>
        <fullName evidence="4">Glucans biosynthesis glucosyltransferase H</fullName>
    </recommendedName>
</protein>
<evidence type="ECO:0000256" key="2">
    <source>
        <dbReference type="ARBA" id="ARBA00005001"/>
    </source>
</evidence>
<comment type="subcellular location">
    <subcellularLocation>
        <location evidence="1">Cell inner membrane</location>
        <topology evidence="1">Multi-pass membrane protein</topology>
    </subcellularLocation>
</comment>
<evidence type="ECO:0000256" key="5">
    <source>
        <dbReference type="ARBA" id="ARBA00022475"/>
    </source>
</evidence>
<evidence type="ECO:0000256" key="7">
    <source>
        <dbReference type="ARBA" id="ARBA00022676"/>
    </source>
</evidence>
<keyword evidence="5" id="KW-1003">Cell membrane</keyword>
<evidence type="ECO:0000256" key="1">
    <source>
        <dbReference type="ARBA" id="ARBA00004429"/>
    </source>
</evidence>
<evidence type="ECO:0000256" key="12">
    <source>
        <dbReference type="SAM" id="Phobius"/>
    </source>
</evidence>
<dbReference type="SUPFAM" id="SSF53448">
    <property type="entry name" value="Nucleotide-diphospho-sugar transferases"/>
    <property type="match status" value="1"/>
</dbReference>
<dbReference type="InterPro" id="IPR001173">
    <property type="entry name" value="Glyco_trans_2-like"/>
</dbReference>
<feature type="domain" description="Glycosyltransferase 2-like" evidence="13">
    <location>
        <begin position="194"/>
        <end position="387"/>
    </location>
</feature>
<comment type="pathway">
    <text evidence="2">Glycan metabolism; osmoregulated periplasmic glucan (OPG) biosynthesis.</text>
</comment>
<dbReference type="Pfam" id="PF13632">
    <property type="entry name" value="Glyco_trans_2_3"/>
    <property type="match status" value="1"/>
</dbReference>
<keyword evidence="11 12" id="KW-0472">Membrane</keyword>
<dbReference type="GO" id="GO:0016758">
    <property type="term" value="F:hexosyltransferase activity"/>
    <property type="evidence" value="ECO:0007669"/>
    <property type="project" value="TreeGrafter"/>
</dbReference>
<accession>A0A1M7C6I0</accession>
<evidence type="ECO:0000313" key="14">
    <source>
        <dbReference type="EMBL" id="SHL62469.1"/>
    </source>
</evidence>
<evidence type="ECO:0000259" key="13">
    <source>
        <dbReference type="Pfam" id="PF13632"/>
    </source>
</evidence>
<dbReference type="InterPro" id="IPR050321">
    <property type="entry name" value="Glycosyltr_2/OpgH_subfam"/>
</dbReference>
<evidence type="ECO:0000256" key="3">
    <source>
        <dbReference type="ARBA" id="ARBA00009337"/>
    </source>
</evidence>
<evidence type="ECO:0000313" key="15">
    <source>
        <dbReference type="Proteomes" id="UP000322545"/>
    </source>
</evidence>
<feature type="transmembrane region" description="Helical" evidence="12">
    <location>
        <begin position="369"/>
        <end position="390"/>
    </location>
</feature>
<name>A0A1M7C6I0_9RHOB</name>
<keyword evidence="9 12" id="KW-0812">Transmembrane</keyword>
<dbReference type="EMBL" id="FRCB01000002">
    <property type="protein sequence ID" value="SHL62469.1"/>
    <property type="molecule type" value="Genomic_DNA"/>
</dbReference>
<evidence type="ECO:0000256" key="6">
    <source>
        <dbReference type="ARBA" id="ARBA00022519"/>
    </source>
</evidence>
<dbReference type="PANTHER" id="PTHR43867">
    <property type="entry name" value="CELLULOSE SYNTHASE CATALYTIC SUBUNIT A [UDP-FORMING]"/>
    <property type="match status" value="1"/>
</dbReference>
<gene>
    <name evidence="14" type="ORF">SAMN05443432_10239</name>
</gene>
<keyword evidence="7" id="KW-0328">Glycosyltransferase</keyword>
<evidence type="ECO:0000256" key="4">
    <source>
        <dbReference type="ARBA" id="ARBA00020585"/>
    </source>
</evidence>
<keyword evidence="8 14" id="KW-0808">Transferase</keyword>
<reference evidence="14 15" key="1">
    <citation type="submission" date="2016-11" db="EMBL/GenBank/DDBJ databases">
        <authorList>
            <person name="Varghese N."/>
            <person name="Submissions S."/>
        </authorList>
    </citation>
    <scope>NUCLEOTIDE SEQUENCE [LARGE SCALE GENOMIC DNA]</scope>
    <source>
        <strain evidence="14 15">DSM 28249</strain>
    </source>
</reference>
<organism evidence="14 15">
    <name type="scientific">Roseovarius litoreus</name>
    <dbReference type="NCBI Taxonomy" id="1155722"/>
    <lineage>
        <taxon>Bacteria</taxon>
        <taxon>Pseudomonadati</taxon>
        <taxon>Pseudomonadota</taxon>
        <taxon>Alphaproteobacteria</taxon>
        <taxon>Rhodobacterales</taxon>
        <taxon>Roseobacteraceae</taxon>
        <taxon>Roseovarius</taxon>
    </lineage>
</organism>
<evidence type="ECO:0000256" key="11">
    <source>
        <dbReference type="ARBA" id="ARBA00023136"/>
    </source>
</evidence>
<dbReference type="AlphaFoldDB" id="A0A1M7C6I0"/>
<sequence length="526" mass="56254">MALSEHLLRPAGTPAASWLPSPGAGTAFAALTLALATLITGAFALSISHWSPLAIAALALLALNAAWVSGGAATALIGLLAPARPMPSAPDHWTPSSRTAILVLLCKEDPDALAAYLRDLGARLQRCGLDRATAIFVLSDTSGEALVAREEAAMRALIADGTVTYRRRALNTGRKPGNIADWLDAQGAGFDHMLILDADSRMSCTRIRRLIHQIETRPRTGLIQAGMALIPAQSRFGQLQRNAVRLMSANFGRGMAAWTGRNGNYWGHNAIIRIAAFRNAARLPHLPGRAPFGGPLLSHDFIEAAFLRRDGWSVELDPDLTGSAEDAPQTLDAFHRRDRRWCQGNLQHLLMLTAPGLHPVSRFHLASGVVSYLAAPIWLLLVILMASGAVPVSSALPFALIAAVLLLPKLCALVGRIARDRTARRRWISLRAWTAELILSSLVAPIMMIRQTGSVLSVVSGRDCGWKSARAPRWQPPRGLPESSAGLAIAALASVSEAGATLWLLPLILPLLAAPLLVRLLDAPAR</sequence>
<evidence type="ECO:0000256" key="8">
    <source>
        <dbReference type="ARBA" id="ARBA00022679"/>
    </source>
</evidence>
<dbReference type="Gene3D" id="3.90.550.10">
    <property type="entry name" value="Spore Coat Polysaccharide Biosynthesis Protein SpsA, Chain A"/>
    <property type="match status" value="1"/>
</dbReference>
<keyword evidence="15" id="KW-1185">Reference proteome</keyword>
<feature type="transmembrane region" description="Helical" evidence="12">
    <location>
        <begin position="27"/>
        <end position="47"/>
    </location>
</feature>
<comment type="similarity">
    <text evidence="3">Belongs to the glycosyltransferase 2 family. OpgH subfamily.</text>
</comment>
<keyword evidence="6" id="KW-0997">Cell inner membrane</keyword>
<dbReference type="PANTHER" id="PTHR43867:SF5">
    <property type="entry name" value="GLUCANS BIOSYNTHESIS GLUCOSYLTRANSFERASE H"/>
    <property type="match status" value="1"/>
</dbReference>
<dbReference type="NCBIfam" id="NF003962">
    <property type="entry name" value="PRK05454.2-5"/>
    <property type="match status" value="1"/>
</dbReference>
<keyword evidence="10 12" id="KW-1133">Transmembrane helix</keyword>
<proteinExistence type="inferred from homology"/>
<feature type="transmembrane region" description="Helical" evidence="12">
    <location>
        <begin position="430"/>
        <end position="449"/>
    </location>
</feature>
<feature type="transmembrane region" description="Helical" evidence="12">
    <location>
        <begin position="53"/>
        <end position="80"/>
    </location>
</feature>